<gene>
    <name evidence="1" type="ORF">ENM11_04580</name>
</gene>
<evidence type="ECO:0008006" key="2">
    <source>
        <dbReference type="Google" id="ProtNLM"/>
    </source>
</evidence>
<dbReference type="SUPFAM" id="SSF89447">
    <property type="entry name" value="AbrB/MazE/MraZ-like"/>
    <property type="match status" value="1"/>
</dbReference>
<organism evidence="1">
    <name type="scientific">Caldiarchaeum subterraneum</name>
    <dbReference type="NCBI Taxonomy" id="311458"/>
    <lineage>
        <taxon>Archaea</taxon>
        <taxon>Nitrososphaerota</taxon>
        <taxon>Candidatus Caldarchaeales</taxon>
        <taxon>Candidatus Caldarchaeaceae</taxon>
        <taxon>Candidatus Caldarchaeum</taxon>
    </lineage>
</organism>
<dbReference type="EMBL" id="DRWN01000031">
    <property type="protein sequence ID" value="HHK68415.1"/>
    <property type="molecule type" value="Genomic_DNA"/>
</dbReference>
<reference evidence="1" key="1">
    <citation type="journal article" date="2020" name="mSystems">
        <title>Genome- and Community-Level Interaction Insights into Carbon Utilization and Element Cycling Functions of Hydrothermarchaeota in Hydrothermal Sediment.</title>
        <authorList>
            <person name="Zhou Z."/>
            <person name="Liu Y."/>
            <person name="Xu W."/>
            <person name="Pan J."/>
            <person name="Luo Z.H."/>
            <person name="Li M."/>
        </authorList>
    </citation>
    <scope>NUCLEOTIDE SEQUENCE [LARGE SCALE GENOMIC DNA]</scope>
    <source>
        <strain evidence="1">SpSt-1056</strain>
    </source>
</reference>
<name>A0A7C5QNB0_CALS0</name>
<dbReference type="InterPro" id="IPR037914">
    <property type="entry name" value="SpoVT-AbrB_sf"/>
</dbReference>
<comment type="caution">
    <text evidence="1">The sequence shown here is derived from an EMBL/GenBank/DDBJ whole genome shotgun (WGS) entry which is preliminary data.</text>
</comment>
<sequence>MKLLSRFNIITAAKMVEISEEDIPFFAEVTAGGRITIPEEIRKIFEIKDGDSLLCRIRIVKKKAQHAST</sequence>
<protein>
    <recommendedName>
        <fullName evidence="2">AbrB/MazE/SpoVT family DNA-binding domain-containing protein</fullName>
    </recommendedName>
</protein>
<accession>A0A7C5QNB0</accession>
<dbReference type="Gene3D" id="2.10.260.10">
    <property type="match status" value="1"/>
</dbReference>
<evidence type="ECO:0000313" key="1">
    <source>
        <dbReference type="EMBL" id="HHK68415.1"/>
    </source>
</evidence>
<dbReference type="AlphaFoldDB" id="A0A7C5QNB0"/>
<proteinExistence type="predicted"/>